<feature type="transmembrane region" description="Helical" evidence="1">
    <location>
        <begin position="39"/>
        <end position="62"/>
    </location>
</feature>
<keyword evidence="4" id="KW-1185">Reference proteome</keyword>
<keyword evidence="1" id="KW-0472">Membrane</keyword>
<dbReference type="AlphaFoldDB" id="A0A5B7ZU67"/>
<sequence>MKHPLHPALVHFPVACWSLATLADIAGACWPRWPWWQFAAALLAVGCAAGLAAAATGLLELLKLPPEHPAAVDANRHMGMALTAWCLYAGSLLLRMPDMQPVPPGTLATSLSIAGFIALAATGWLGGKLVYVHGIGRAGAPP</sequence>
<dbReference type="RefSeq" id="WP_139716393.1">
    <property type="nucleotide sequence ID" value="NZ_CP040871.1"/>
</dbReference>
<feature type="transmembrane region" description="Helical" evidence="1">
    <location>
        <begin position="74"/>
        <end position="94"/>
    </location>
</feature>
<evidence type="ECO:0000313" key="4">
    <source>
        <dbReference type="Proteomes" id="UP000308149"/>
    </source>
</evidence>
<name>A0A5B7ZU67_9GAMM</name>
<accession>A0A5B7ZU67</accession>
<keyword evidence="1" id="KW-1133">Transmembrane helix</keyword>
<organism evidence="3 4">
    <name type="scientific">Thermomonas aquatica</name>
    <dbReference type="NCBI Taxonomy" id="2202149"/>
    <lineage>
        <taxon>Bacteria</taxon>
        <taxon>Pseudomonadati</taxon>
        <taxon>Pseudomonadota</taxon>
        <taxon>Gammaproteobacteria</taxon>
        <taxon>Lysobacterales</taxon>
        <taxon>Lysobacteraceae</taxon>
        <taxon>Thermomonas</taxon>
    </lineage>
</organism>
<feature type="domain" description="DUF2231" evidence="2">
    <location>
        <begin position="2"/>
        <end position="137"/>
    </location>
</feature>
<dbReference type="Pfam" id="PF09990">
    <property type="entry name" value="DUF2231"/>
    <property type="match status" value="1"/>
</dbReference>
<gene>
    <name evidence="3" type="ORF">FHQ07_08455</name>
</gene>
<dbReference type="Proteomes" id="UP000308149">
    <property type="component" value="Chromosome"/>
</dbReference>
<evidence type="ECO:0000313" key="3">
    <source>
        <dbReference type="EMBL" id="QDA57342.1"/>
    </source>
</evidence>
<feature type="transmembrane region" description="Helical" evidence="1">
    <location>
        <begin position="106"/>
        <end position="127"/>
    </location>
</feature>
<dbReference type="KEGG" id="thes:FHQ07_08455"/>
<protein>
    <submittedName>
        <fullName evidence="3">DUF2231 domain-containing protein</fullName>
    </submittedName>
</protein>
<dbReference type="InterPro" id="IPR019251">
    <property type="entry name" value="DUF2231_TM"/>
</dbReference>
<proteinExistence type="predicted"/>
<keyword evidence="1" id="KW-0812">Transmembrane</keyword>
<reference evidence="3 4" key="1">
    <citation type="submission" date="2019-06" db="EMBL/GenBank/DDBJ databases">
        <title>Thermomonas aquatica sp. nov., isolated from an industrial wastewater treatment plant.</title>
        <authorList>
            <person name="Jeon J.H."/>
            <person name="Park D.-S."/>
        </authorList>
    </citation>
    <scope>NUCLEOTIDE SEQUENCE [LARGE SCALE GENOMIC DNA]</scope>
    <source>
        <strain evidence="3 4">SY21</strain>
    </source>
</reference>
<dbReference type="EMBL" id="CP040871">
    <property type="protein sequence ID" value="QDA57342.1"/>
    <property type="molecule type" value="Genomic_DNA"/>
</dbReference>
<evidence type="ECO:0000256" key="1">
    <source>
        <dbReference type="SAM" id="Phobius"/>
    </source>
</evidence>
<dbReference type="OrthoDB" id="2873672at2"/>
<evidence type="ECO:0000259" key="2">
    <source>
        <dbReference type="Pfam" id="PF09990"/>
    </source>
</evidence>